<dbReference type="EMBL" id="CM042881">
    <property type="protein sequence ID" value="KAI4386525.1"/>
    <property type="molecule type" value="Genomic_DNA"/>
</dbReference>
<evidence type="ECO:0000313" key="1">
    <source>
        <dbReference type="EMBL" id="KAI4386525.1"/>
    </source>
</evidence>
<dbReference type="Proteomes" id="UP001057402">
    <property type="component" value="Chromosome 2"/>
</dbReference>
<keyword evidence="2" id="KW-1185">Reference proteome</keyword>
<gene>
    <name evidence="1" type="ORF">MLD38_004453</name>
</gene>
<name>A0ACB9S6J6_9MYRT</name>
<proteinExistence type="predicted"/>
<protein>
    <submittedName>
        <fullName evidence="1">Uncharacterized protein</fullName>
    </submittedName>
</protein>
<comment type="caution">
    <text evidence="1">The sequence shown here is derived from an EMBL/GenBank/DDBJ whole genome shotgun (WGS) entry which is preliminary data.</text>
</comment>
<sequence>MAITAAKKVRGGNDSWGTPDSFLLVFFPQDHDHDHPTSISPTPPKQPPDAAASTADSPLPLPSPSRRTRSRRLLLSRALSTLSICALLLSLSLLLFSLSSLDHSPRPHHQSPYASLRSSSFPILWRRGSTQLKAPDPAKVSPPFALQGMGFLHRRGSHAMPDLVVGHVPEDTTEDGLRLFLRALHRSSLTAWSDVVFVFPDRTLSSSFVKVIEDEDNAFLRLLDRHLQGNRTIFQGKTSNGVNALRFDAAHFVRKTRKDKEAGEPLWGKRTGSNSSKAGAAVTDQKGRPSYGSVVSFVVAELDPEGSLLGFLDHVPMSLRRWSCSSMLLGRLRRNFKHVMLIDVKNWVVLSNPFIGVWDRSPETVVMWGGTNAEEGKRHGRGKKEGTWGAGQSGRPRVNPGAIIGGMRGVRRVAEAMQMEIVRVAMQMQDQQQRKRRRKGGATTEALSESGVMSQLVGKEFLSKNVELVVPAEEDSTLGMSSRRRKGNKNNNYNLMLLWVGNNNSNNNIQGEMRKLICSSEADLSVIYSDCELG</sequence>
<evidence type="ECO:0000313" key="2">
    <source>
        <dbReference type="Proteomes" id="UP001057402"/>
    </source>
</evidence>
<reference evidence="2" key="1">
    <citation type="journal article" date="2023" name="Front. Plant Sci.">
        <title>Chromosomal-level genome assembly of Melastoma candidum provides insights into trichome evolution.</title>
        <authorList>
            <person name="Zhong Y."/>
            <person name="Wu W."/>
            <person name="Sun C."/>
            <person name="Zou P."/>
            <person name="Liu Y."/>
            <person name="Dai S."/>
            <person name="Zhou R."/>
        </authorList>
    </citation>
    <scope>NUCLEOTIDE SEQUENCE [LARGE SCALE GENOMIC DNA]</scope>
</reference>
<organism evidence="1 2">
    <name type="scientific">Melastoma candidum</name>
    <dbReference type="NCBI Taxonomy" id="119954"/>
    <lineage>
        <taxon>Eukaryota</taxon>
        <taxon>Viridiplantae</taxon>
        <taxon>Streptophyta</taxon>
        <taxon>Embryophyta</taxon>
        <taxon>Tracheophyta</taxon>
        <taxon>Spermatophyta</taxon>
        <taxon>Magnoliopsida</taxon>
        <taxon>eudicotyledons</taxon>
        <taxon>Gunneridae</taxon>
        <taxon>Pentapetalae</taxon>
        <taxon>rosids</taxon>
        <taxon>malvids</taxon>
        <taxon>Myrtales</taxon>
        <taxon>Melastomataceae</taxon>
        <taxon>Melastomatoideae</taxon>
        <taxon>Melastomateae</taxon>
        <taxon>Melastoma</taxon>
    </lineage>
</organism>
<accession>A0ACB9S6J6</accession>